<name>A0ABX1DWK4_9HYPH</name>
<reference evidence="1 2" key="1">
    <citation type="submission" date="2020-03" db="EMBL/GenBank/DDBJ databases">
        <title>Whole genome sequencing of clinical and environmental type strains of Ochrobactrum.</title>
        <authorList>
            <person name="Dharne M."/>
        </authorList>
    </citation>
    <scope>NUCLEOTIDE SEQUENCE [LARGE SCALE GENOMIC DNA]</scope>
    <source>
        <strain evidence="1 2">DSM 22292</strain>
    </source>
</reference>
<evidence type="ECO:0000313" key="2">
    <source>
        <dbReference type="Proteomes" id="UP000568486"/>
    </source>
</evidence>
<comment type="caution">
    <text evidence="1">The sequence shown here is derived from an EMBL/GenBank/DDBJ whole genome shotgun (WGS) entry which is preliminary data.</text>
</comment>
<evidence type="ECO:0000313" key="1">
    <source>
        <dbReference type="EMBL" id="NKC29131.1"/>
    </source>
</evidence>
<organism evidence="1 2">
    <name type="scientific">Brucella ciceri</name>
    <dbReference type="NCBI Taxonomy" id="391287"/>
    <lineage>
        <taxon>Bacteria</taxon>
        <taxon>Pseudomonadati</taxon>
        <taxon>Pseudomonadota</taxon>
        <taxon>Alphaproteobacteria</taxon>
        <taxon>Hyphomicrobiales</taxon>
        <taxon>Brucellaceae</taxon>
        <taxon>Brucella/Ochrobactrum group</taxon>
        <taxon>Brucella</taxon>
    </lineage>
</organism>
<dbReference type="EMBL" id="JAAVLR010000002">
    <property type="protein sequence ID" value="NKC29131.1"/>
    <property type="molecule type" value="Genomic_DNA"/>
</dbReference>
<dbReference type="Proteomes" id="UP000568486">
    <property type="component" value="Unassembled WGS sequence"/>
</dbReference>
<keyword evidence="2" id="KW-1185">Reference proteome</keyword>
<sequence length="81" mass="8324">MPVSAYAAIARAYKAALEASEQAYAAERELAHARNSKLLGIADALAGTPFASSVAEIAPVLVKADAAAEGRKDLPDANREG</sequence>
<accession>A0ABX1DWK4</accession>
<gene>
    <name evidence="1" type="ORF">HED52_21510</name>
</gene>
<protein>
    <submittedName>
        <fullName evidence="1">Uncharacterized protein</fullName>
    </submittedName>
</protein>
<proteinExistence type="predicted"/>